<comment type="caution">
    <text evidence="2">The sequence shown here is derived from an EMBL/GenBank/DDBJ whole genome shotgun (WGS) entry which is preliminary data.</text>
</comment>
<dbReference type="Proteomes" id="UP000011585">
    <property type="component" value="Unassembled WGS sequence"/>
</dbReference>
<feature type="transmembrane region" description="Helical" evidence="1">
    <location>
        <begin position="45"/>
        <end position="64"/>
    </location>
</feature>
<organism evidence="2 3">
    <name type="scientific">Halogeometricum borinquense (strain ATCC 700274 / DSM 11551 / JCM 10706 / KCTC 4070 / PR3)</name>
    <dbReference type="NCBI Taxonomy" id="469382"/>
    <lineage>
        <taxon>Archaea</taxon>
        <taxon>Methanobacteriati</taxon>
        <taxon>Methanobacteriota</taxon>
        <taxon>Stenosarchaea group</taxon>
        <taxon>Halobacteria</taxon>
        <taxon>Halobacteriales</taxon>
        <taxon>Haloferacaceae</taxon>
        <taxon>Halogeometricum</taxon>
    </lineage>
</organism>
<evidence type="ECO:0000313" key="2">
    <source>
        <dbReference type="EMBL" id="ELY31156.1"/>
    </source>
</evidence>
<keyword evidence="1" id="KW-0472">Membrane</keyword>
<feature type="transmembrane region" description="Helical" evidence="1">
    <location>
        <begin position="20"/>
        <end position="39"/>
    </location>
</feature>
<evidence type="ECO:0000313" key="3">
    <source>
        <dbReference type="Proteomes" id="UP000011585"/>
    </source>
</evidence>
<protein>
    <submittedName>
        <fullName evidence="2">Uncharacterized protein</fullName>
    </submittedName>
</protein>
<name>L9V2B7_HALBP</name>
<keyword evidence="1" id="KW-0812">Transmembrane</keyword>
<dbReference type="EMBL" id="AOHT01000006">
    <property type="protein sequence ID" value="ELY31156.1"/>
    <property type="molecule type" value="Genomic_DNA"/>
</dbReference>
<gene>
    <name evidence="2" type="ORF">C499_01730</name>
</gene>
<reference evidence="2 3" key="1">
    <citation type="journal article" date="2014" name="PLoS Genet.">
        <title>Phylogenetically driven sequencing of extremely halophilic archaea reveals strategies for static and dynamic osmo-response.</title>
        <authorList>
            <person name="Becker E.A."/>
            <person name="Seitzer P.M."/>
            <person name="Tritt A."/>
            <person name="Larsen D."/>
            <person name="Krusor M."/>
            <person name="Yao A.I."/>
            <person name="Wu D."/>
            <person name="Madern D."/>
            <person name="Eisen J.A."/>
            <person name="Darling A.E."/>
            <person name="Facciotti M.T."/>
        </authorList>
    </citation>
    <scope>NUCLEOTIDE SEQUENCE [LARGE SCALE GENOMIC DNA]</scope>
    <source>
        <strain evidence="2 3">DSM 11551</strain>
    </source>
</reference>
<dbReference type="AlphaFoldDB" id="L9V2B7"/>
<sequence>MAMQTVETGFGSEMSVESAALLVAVGSSVLFLAYLLAVGNGVVESLLEVSITGVVMGLAYYAGLRVRS</sequence>
<accession>L9V2B7</accession>
<keyword evidence="1" id="KW-1133">Transmembrane helix</keyword>
<proteinExistence type="predicted"/>
<evidence type="ECO:0000256" key="1">
    <source>
        <dbReference type="SAM" id="Phobius"/>
    </source>
</evidence>